<dbReference type="EMBL" id="CP047591">
    <property type="protein sequence ID" value="QHI72368.1"/>
    <property type="molecule type" value="Genomic_DNA"/>
</dbReference>
<proteinExistence type="predicted"/>
<sequence>MNGKYAIVLKSPMGPKKGFIYLKELNNCIEGKLDCLGKKHLFTGTISDSGKISLEGILRSPLGEEPFLIQGTIQENVLTASFKRRNESYEILGLQVDDNKESKIEI</sequence>
<protein>
    <submittedName>
        <fullName evidence="1">Uncharacterized protein</fullName>
    </submittedName>
</protein>
<dbReference type="RefSeq" id="WP_162362138.1">
    <property type="nucleotide sequence ID" value="NZ_CP047591.1"/>
</dbReference>
<keyword evidence="2" id="KW-1185">Reference proteome</keyword>
<evidence type="ECO:0000313" key="1">
    <source>
        <dbReference type="EMBL" id="QHI72368.1"/>
    </source>
</evidence>
<dbReference type="AlphaFoldDB" id="A0A6P1MK02"/>
<dbReference type="KEGG" id="amic:Ami3637_08095"/>
<accession>A0A6P1MK02</accession>
<dbReference type="Proteomes" id="UP000463883">
    <property type="component" value="Chromosome"/>
</dbReference>
<name>A0A6P1MK02_9FIRM</name>
<evidence type="ECO:0000313" key="2">
    <source>
        <dbReference type="Proteomes" id="UP000463883"/>
    </source>
</evidence>
<organism evidence="1 2">
    <name type="scientific">Aminipila terrae</name>
    <dbReference type="NCBI Taxonomy" id="2697030"/>
    <lineage>
        <taxon>Bacteria</taxon>
        <taxon>Bacillati</taxon>
        <taxon>Bacillota</taxon>
        <taxon>Clostridia</taxon>
        <taxon>Peptostreptococcales</taxon>
        <taxon>Anaerovoracaceae</taxon>
        <taxon>Aminipila</taxon>
    </lineage>
</organism>
<reference evidence="1 2" key="1">
    <citation type="submission" date="2020-01" db="EMBL/GenBank/DDBJ databases">
        <title>Genomic analysis of Aminipila sp. CBA3637.</title>
        <authorList>
            <person name="Kim Y.B."/>
            <person name="Roh S.W."/>
        </authorList>
    </citation>
    <scope>NUCLEOTIDE SEQUENCE [LARGE SCALE GENOMIC DNA]</scope>
    <source>
        <strain evidence="1 2">CBA3637</strain>
    </source>
</reference>
<gene>
    <name evidence="1" type="ORF">Ami3637_08095</name>
</gene>